<reference evidence="10" key="1">
    <citation type="submission" date="2020-07" db="EMBL/GenBank/DDBJ databases">
        <title>Clarias magur genome sequencing, assembly and annotation.</title>
        <authorList>
            <person name="Kushwaha B."/>
            <person name="Kumar R."/>
            <person name="Das P."/>
            <person name="Joshi C.G."/>
            <person name="Kumar D."/>
            <person name="Nagpure N.S."/>
            <person name="Pandey M."/>
            <person name="Agarwal S."/>
            <person name="Srivastava S."/>
            <person name="Singh M."/>
            <person name="Sahoo L."/>
            <person name="Jayasankar P."/>
            <person name="Meher P.K."/>
            <person name="Koringa P.G."/>
            <person name="Iquebal M.A."/>
            <person name="Das S.P."/>
            <person name="Bit A."/>
            <person name="Patnaik S."/>
            <person name="Patel N."/>
            <person name="Shah T.M."/>
            <person name="Hinsu A."/>
            <person name="Jena J.K."/>
        </authorList>
    </citation>
    <scope>NUCLEOTIDE SEQUENCE</scope>
    <source>
        <strain evidence="10">CIFAMagur01</strain>
        <tissue evidence="10">Testis</tissue>
    </source>
</reference>
<evidence type="ECO:0000256" key="7">
    <source>
        <dbReference type="ARBA" id="ARBA00023224"/>
    </source>
</evidence>
<keyword evidence="5 8" id="KW-0472">Membrane</keyword>
<dbReference type="GO" id="GO:0009897">
    <property type="term" value="C:external side of plasma membrane"/>
    <property type="evidence" value="ECO:0007669"/>
    <property type="project" value="TreeGrafter"/>
</dbReference>
<evidence type="ECO:0000256" key="2">
    <source>
        <dbReference type="ARBA" id="ARBA00022692"/>
    </source>
</evidence>
<keyword evidence="6 10" id="KW-0675">Receptor</keyword>
<dbReference type="GO" id="GO:0006955">
    <property type="term" value="P:immune response"/>
    <property type="evidence" value="ECO:0007669"/>
    <property type="project" value="TreeGrafter"/>
</dbReference>
<dbReference type="InterPro" id="IPR050119">
    <property type="entry name" value="CCR1-9-like"/>
</dbReference>
<feature type="non-terminal residue" evidence="10">
    <location>
        <position position="111"/>
    </location>
</feature>
<keyword evidence="7" id="KW-0807">Transducer</keyword>
<organism evidence="10 11">
    <name type="scientific">Clarias magur</name>
    <name type="common">Asian catfish</name>
    <name type="synonym">Macropteronotus magur</name>
    <dbReference type="NCBI Taxonomy" id="1594786"/>
    <lineage>
        <taxon>Eukaryota</taxon>
        <taxon>Metazoa</taxon>
        <taxon>Chordata</taxon>
        <taxon>Craniata</taxon>
        <taxon>Vertebrata</taxon>
        <taxon>Euteleostomi</taxon>
        <taxon>Actinopterygii</taxon>
        <taxon>Neopterygii</taxon>
        <taxon>Teleostei</taxon>
        <taxon>Ostariophysi</taxon>
        <taxon>Siluriformes</taxon>
        <taxon>Clariidae</taxon>
        <taxon>Clarias</taxon>
    </lineage>
</organism>
<dbReference type="PANTHER" id="PTHR10489:SF671">
    <property type="entry name" value="C-X-C CHEMOKINE RECEPTOR TYPE 3"/>
    <property type="match status" value="1"/>
</dbReference>
<dbReference type="Pfam" id="PF00001">
    <property type="entry name" value="7tm_1"/>
    <property type="match status" value="1"/>
</dbReference>
<dbReference type="PANTHER" id="PTHR10489">
    <property type="entry name" value="CELL ADHESION MOLECULE"/>
    <property type="match status" value="1"/>
</dbReference>
<protein>
    <submittedName>
        <fullName evidence="10">C-X-C chemokine receptor type 3-like</fullName>
    </submittedName>
</protein>
<sequence length="111" mass="12493">LDLHGLFEHNATFDYSDYESPEDSIKLRSFLTIFVIILYSVALVLGLTGHISVLVVLWKKRCSWSVTDAFVLHLSIADMLLLLTMPLWAVDANKGWSFGTGWCKLTGALFK</sequence>
<evidence type="ECO:0000256" key="1">
    <source>
        <dbReference type="ARBA" id="ARBA00004370"/>
    </source>
</evidence>
<dbReference type="GO" id="GO:0019957">
    <property type="term" value="F:C-C chemokine binding"/>
    <property type="evidence" value="ECO:0007669"/>
    <property type="project" value="TreeGrafter"/>
</dbReference>
<feature type="non-terminal residue" evidence="10">
    <location>
        <position position="1"/>
    </location>
</feature>
<dbReference type="GO" id="GO:0007204">
    <property type="term" value="P:positive regulation of cytosolic calcium ion concentration"/>
    <property type="evidence" value="ECO:0007669"/>
    <property type="project" value="TreeGrafter"/>
</dbReference>
<dbReference type="InterPro" id="IPR017452">
    <property type="entry name" value="GPCR_Rhodpsn_7TM"/>
</dbReference>
<keyword evidence="4" id="KW-0297">G-protein coupled receptor</keyword>
<evidence type="ECO:0000256" key="6">
    <source>
        <dbReference type="ARBA" id="ARBA00023170"/>
    </source>
</evidence>
<gene>
    <name evidence="10" type="primary">cxcr3</name>
    <name evidence="10" type="ORF">DAT39_005796</name>
</gene>
<evidence type="ECO:0000259" key="9">
    <source>
        <dbReference type="PROSITE" id="PS50262"/>
    </source>
</evidence>
<evidence type="ECO:0000313" key="11">
    <source>
        <dbReference type="Proteomes" id="UP000727407"/>
    </source>
</evidence>
<dbReference type="SUPFAM" id="SSF81321">
    <property type="entry name" value="Family A G protein-coupled receptor-like"/>
    <property type="match status" value="1"/>
</dbReference>
<evidence type="ECO:0000256" key="8">
    <source>
        <dbReference type="SAM" id="Phobius"/>
    </source>
</evidence>
<dbReference type="Proteomes" id="UP000727407">
    <property type="component" value="Unassembled WGS sequence"/>
</dbReference>
<dbReference type="OrthoDB" id="9818824at2759"/>
<evidence type="ECO:0000256" key="3">
    <source>
        <dbReference type="ARBA" id="ARBA00022989"/>
    </source>
</evidence>
<comment type="subcellular location">
    <subcellularLocation>
        <location evidence="1">Membrane</location>
    </subcellularLocation>
</comment>
<feature type="transmembrane region" description="Helical" evidence="8">
    <location>
        <begin position="30"/>
        <end position="58"/>
    </location>
</feature>
<dbReference type="InterPro" id="IPR000276">
    <property type="entry name" value="GPCR_Rhodpsn"/>
</dbReference>
<comment type="caution">
    <text evidence="10">The sequence shown here is derived from an EMBL/GenBank/DDBJ whole genome shotgun (WGS) entry which is preliminary data.</text>
</comment>
<dbReference type="EMBL" id="QNUK01000056">
    <property type="protein sequence ID" value="KAF5904438.1"/>
    <property type="molecule type" value="Genomic_DNA"/>
</dbReference>
<dbReference type="Gene3D" id="1.20.1070.10">
    <property type="entry name" value="Rhodopsin 7-helix transmembrane proteins"/>
    <property type="match status" value="1"/>
</dbReference>
<evidence type="ECO:0000313" key="10">
    <source>
        <dbReference type="EMBL" id="KAF5904438.1"/>
    </source>
</evidence>
<dbReference type="PROSITE" id="PS50262">
    <property type="entry name" value="G_PROTEIN_RECEP_F1_2"/>
    <property type="match status" value="1"/>
</dbReference>
<dbReference type="PRINTS" id="PR00237">
    <property type="entry name" value="GPCRRHODOPSN"/>
</dbReference>
<name>A0A8J4UAL7_CLAMG</name>
<keyword evidence="2 8" id="KW-0812">Transmembrane</keyword>
<feature type="transmembrane region" description="Helical" evidence="8">
    <location>
        <begin position="70"/>
        <end position="89"/>
    </location>
</feature>
<proteinExistence type="predicted"/>
<keyword evidence="3 8" id="KW-1133">Transmembrane helix</keyword>
<dbReference type="GO" id="GO:0019722">
    <property type="term" value="P:calcium-mediated signaling"/>
    <property type="evidence" value="ECO:0007669"/>
    <property type="project" value="TreeGrafter"/>
</dbReference>
<dbReference type="AlphaFoldDB" id="A0A8J4UAL7"/>
<evidence type="ECO:0000256" key="5">
    <source>
        <dbReference type="ARBA" id="ARBA00023136"/>
    </source>
</evidence>
<evidence type="ECO:0000256" key="4">
    <source>
        <dbReference type="ARBA" id="ARBA00023040"/>
    </source>
</evidence>
<dbReference type="GO" id="GO:0016493">
    <property type="term" value="F:C-C chemokine receptor activity"/>
    <property type="evidence" value="ECO:0007669"/>
    <property type="project" value="TreeGrafter"/>
</dbReference>
<feature type="domain" description="G-protein coupled receptors family 1 profile" evidence="9">
    <location>
        <begin position="49"/>
        <end position="111"/>
    </location>
</feature>
<dbReference type="GO" id="GO:0060326">
    <property type="term" value="P:cell chemotaxis"/>
    <property type="evidence" value="ECO:0007669"/>
    <property type="project" value="TreeGrafter"/>
</dbReference>
<accession>A0A8J4UAL7</accession>
<keyword evidence="11" id="KW-1185">Reference proteome</keyword>